<reference evidence="9 10" key="1">
    <citation type="submission" date="2018-08" db="EMBL/GenBank/DDBJ databases">
        <title>Genomic investigation of the strawberry pathogen Phytophthora fragariae indicates pathogenicity is determined by transcriptional variation in three key races.</title>
        <authorList>
            <person name="Adams T.M."/>
            <person name="Armitage A.D."/>
            <person name="Sobczyk M.K."/>
            <person name="Bates H.J."/>
            <person name="Dunwell J.M."/>
            <person name="Nellist C.F."/>
            <person name="Harrison R.J."/>
        </authorList>
    </citation>
    <scope>NUCLEOTIDE SEQUENCE [LARGE SCALE GENOMIC DNA]</scope>
    <source>
        <strain evidence="7 10">A4</strain>
        <strain evidence="5 11">BC-1</strain>
        <strain evidence="6 14">BC-23</strain>
        <strain evidence="4 9">NOV-27</strain>
        <strain evidence="3 12">NOV-5</strain>
        <strain evidence="2 13">NOV-71</strain>
        <strain evidence="8 15">NOV-77</strain>
        <strain evidence="1 16">ONT-3</strain>
    </source>
</reference>
<dbReference type="Proteomes" id="UP000476176">
    <property type="component" value="Unassembled WGS sequence"/>
</dbReference>
<evidence type="ECO:0000313" key="11">
    <source>
        <dbReference type="Proteomes" id="UP000440367"/>
    </source>
</evidence>
<dbReference type="EMBL" id="QXGD01000349">
    <property type="protein sequence ID" value="KAE9242379.1"/>
    <property type="molecule type" value="Genomic_DNA"/>
</dbReference>
<evidence type="ECO:0000313" key="12">
    <source>
        <dbReference type="Proteomes" id="UP000440732"/>
    </source>
</evidence>
<proteinExistence type="predicted"/>
<evidence type="ECO:0000313" key="9">
    <source>
        <dbReference type="Proteomes" id="UP000433483"/>
    </source>
</evidence>
<dbReference type="EMBL" id="QXGB01000049">
    <property type="protein sequence ID" value="KAE9234289.1"/>
    <property type="molecule type" value="Genomic_DNA"/>
</dbReference>
<accession>A0A6A3ZG90</accession>
<dbReference type="AlphaFoldDB" id="A0A6A3ZG90"/>
<evidence type="ECO:0000313" key="8">
    <source>
        <dbReference type="EMBL" id="KAE9349179.1"/>
    </source>
</evidence>
<dbReference type="Proteomes" id="UP000437068">
    <property type="component" value="Unassembled WGS sequence"/>
</dbReference>
<dbReference type="Proteomes" id="UP000441208">
    <property type="component" value="Unassembled WGS sequence"/>
</dbReference>
<evidence type="ECO:0000313" key="1">
    <source>
        <dbReference type="EMBL" id="KAE9106459.1"/>
    </source>
</evidence>
<dbReference type="EMBL" id="QXFZ01000292">
    <property type="protein sequence ID" value="KAE9122633.1"/>
    <property type="molecule type" value="Genomic_DNA"/>
</dbReference>
<evidence type="ECO:0000313" key="3">
    <source>
        <dbReference type="EMBL" id="KAE9154523.1"/>
    </source>
</evidence>
<name>A0A6A3ZG90_9STRA</name>
<evidence type="ECO:0000313" key="16">
    <source>
        <dbReference type="Proteomes" id="UP000488956"/>
    </source>
</evidence>
<dbReference type="Proteomes" id="UP000433483">
    <property type="component" value="Unassembled WGS sequence"/>
</dbReference>
<dbReference type="EMBL" id="QXGC01000036">
    <property type="protein sequence ID" value="KAE9253516.1"/>
    <property type="molecule type" value="Genomic_DNA"/>
</dbReference>
<dbReference type="EMBL" id="QXFX01000709">
    <property type="protein sequence ID" value="KAE9106459.1"/>
    <property type="molecule type" value="Genomic_DNA"/>
</dbReference>
<gene>
    <name evidence="7" type="ORF">PF001_g1955</name>
    <name evidence="5" type="ORF">PF002_g8782</name>
    <name evidence="6" type="ORF">PF004_g1454</name>
    <name evidence="4" type="ORF">PF005_g1935</name>
    <name evidence="3" type="ORF">PF006_g1426</name>
    <name evidence="2" type="ORF">PF007_g7359</name>
    <name evidence="8" type="ORF">PF008_g7026</name>
    <name evidence="1" type="ORF">PF010_g12614</name>
</gene>
<dbReference type="Proteomes" id="UP000488956">
    <property type="component" value="Unassembled WGS sequence"/>
</dbReference>
<dbReference type="EMBL" id="QXFY01000287">
    <property type="protein sequence ID" value="KAE9349179.1"/>
    <property type="molecule type" value="Genomic_DNA"/>
</dbReference>
<evidence type="ECO:0000313" key="7">
    <source>
        <dbReference type="EMBL" id="KAE9327369.1"/>
    </source>
</evidence>
<keyword evidence="9" id="KW-1185">Reference proteome</keyword>
<dbReference type="Proteomes" id="UP000440732">
    <property type="component" value="Unassembled WGS sequence"/>
</dbReference>
<dbReference type="Proteomes" id="UP000440367">
    <property type="component" value="Unassembled WGS sequence"/>
</dbReference>
<evidence type="ECO:0000313" key="5">
    <source>
        <dbReference type="EMBL" id="KAE9242379.1"/>
    </source>
</evidence>
<evidence type="ECO:0000313" key="2">
    <source>
        <dbReference type="EMBL" id="KAE9122633.1"/>
    </source>
</evidence>
<comment type="caution">
    <text evidence="4">The sequence shown here is derived from an EMBL/GenBank/DDBJ whole genome shotgun (WGS) entry which is preliminary data.</text>
</comment>
<evidence type="ECO:0000313" key="6">
    <source>
        <dbReference type="EMBL" id="KAE9253516.1"/>
    </source>
</evidence>
<evidence type="ECO:0000313" key="15">
    <source>
        <dbReference type="Proteomes" id="UP000486351"/>
    </source>
</evidence>
<protein>
    <submittedName>
        <fullName evidence="4">Uncharacterized protein</fullName>
    </submittedName>
</protein>
<evidence type="ECO:0000313" key="14">
    <source>
        <dbReference type="Proteomes" id="UP000476176"/>
    </source>
</evidence>
<sequence>MISSSSMMNTASLSVCCYSLAVSRCLHPSPPQVARYKTGLLPPVVLLSPASF</sequence>
<evidence type="ECO:0000313" key="13">
    <source>
        <dbReference type="Proteomes" id="UP000441208"/>
    </source>
</evidence>
<evidence type="ECO:0000313" key="4">
    <source>
        <dbReference type="EMBL" id="KAE9234289.1"/>
    </source>
</evidence>
<evidence type="ECO:0000313" key="10">
    <source>
        <dbReference type="Proteomes" id="UP000437068"/>
    </source>
</evidence>
<dbReference type="Proteomes" id="UP000486351">
    <property type="component" value="Unassembled WGS sequence"/>
</dbReference>
<dbReference type="EMBL" id="QXGE01000052">
    <property type="protein sequence ID" value="KAE9327369.1"/>
    <property type="molecule type" value="Genomic_DNA"/>
</dbReference>
<organism evidence="4 9">
    <name type="scientific">Phytophthora fragariae</name>
    <dbReference type="NCBI Taxonomy" id="53985"/>
    <lineage>
        <taxon>Eukaryota</taxon>
        <taxon>Sar</taxon>
        <taxon>Stramenopiles</taxon>
        <taxon>Oomycota</taxon>
        <taxon>Peronosporomycetes</taxon>
        <taxon>Peronosporales</taxon>
        <taxon>Peronosporaceae</taxon>
        <taxon>Phytophthora</taxon>
    </lineage>
</organism>
<dbReference type="EMBL" id="QXGA01000036">
    <property type="protein sequence ID" value="KAE9154523.1"/>
    <property type="molecule type" value="Genomic_DNA"/>
</dbReference>